<sequence>MKIIHGSGFTDSERVIFVSLIQKNVLDLVKCILNGMIRLNIQMEKPENQKMADNLLRLMNLEEPIQSCLNNIDCLKSDNGFLEAMRRGNEFQMNDTHIKFLYDLQRITSNDFVPTDDDILSARLKTTGIFEFIFPYKKFTIRLIDVGGQRSQRKKWINCFEDVNAMIYVASLVDYCMGLEEDPSTNRLVESVKLFGGMCNSPYFTNIPIILFLNKKDIFEQKIKKCPIKSFFAEFEGNDYDESLHFIKTMYLKSNKSYHRPIYIHVTNATDTSNIRFIFEAVGDIIINKGLEETGYGK</sequence>
<dbReference type="OrthoDB" id="5817230at2759"/>
<dbReference type="GO" id="GO:0001664">
    <property type="term" value="F:G protein-coupled receptor binding"/>
    <property type="evidence" value="ECO:0007669"/>
    <property type="project" value="TreeGrafter"/>
</dbReference>
<dbReference type="GO" id="GO:0003924">
    <property type="term" value="F:GTPase activity"/>
    <property type="evidence" value="ECO:0007669"/>
    <property type="project" value="InterPro"/>
</dbReference>
<dbReference type="AlphaFoldDB" id="A0A0C2J558"/>
<dbReference type="InterPro" id="IPR011025">
    <property type="entry name" value="GproteinA_insert"/>
</dbReference>
<feature type="binding site" evidence="6">
    <location>
        <begin position="145"/>
        <end position="149"/>
    </location>
    <ligand>
        <name>GTP</name>
        <dbReference type="ChEBI" id="CHEBI:37565"/>
    </ligand>
</feature>
<dbReference type="Gene3D" id="3.40.50.300">
    <property type="entry name" value="P-loop containing nucleotide triphosphate hydrolases"/>
    <property type="match status" value="1"/>
</dbReference>
<dbReference type="GO" id="GO:0031683">
    <property type="term" value="F:G-protein beta/gamma-subunit complex binding"/>
    <property type="evidence" value="ECO:0007669"/>
    <property type="project" value="InterPro"/>
</dbReference>
<dbReference type="PANTHER" id="PTHR10218">
    <property type="entry name" value="GTP-BINDING PROTEIN ALPHA SUBUNIT"/>
    <property type="match status" value="1"/>
</dbReference>
<dbReference type="GO" id="GO:0046872">
    <property type="term" value="F:metal ion binding"/>
    <property type="evidence" value="ECO:0007669"/>
    <property type="project" value="UniProtKB-KW"/>
</dbReference>
<accession>A0A0C2J558</accession>
<gene>
    <name evidence="8" type="ORF">RF11_02616</name>
</gene>
<dbReference type="PANTHER" id="PTHR10218:SF302">
    <property type="entry name" value="GUANINE NUCLEOTIDE-BINDING PROTEIN ALPHA-5 SUBUNIT"/>
    <property type="match status" value="1"/>
</dbReference>
<dbReference type="InterPro" id="IPR001019">
    <property type="entry name" value="Gprotein_alpha_su"/>
</dbReference>
<keyword evidence="2 6" id="KW-0547">Nucleotide-binding</keyword>
<name>A0A0C2J558_THEKT</name>
<evidence type="ECO:0000313" key="9">
    <source>
        <dbReference type="Proteomes" id="UP000031668"/>
    </source>
</evidence>
<organism evidence="8 9">
    <name type="scientific">Thelohanellus kitauei</name>
    <name type="common">Myxosporean</name>
    <dbReference type="NCBI Taxonomy" id="669202"/>
    <lineage>
        <taxon>Eukaryota</taxon>
        <taxon>Metazoa</taxon>
        <taxon>Cnidaria</taxon>
        <taxon>Myxozoa</taxon>
        <taxon>Myxosporea</taxon>
        <taxon>Bivalvulida</taxon>
        <taxon>Platysporina</taxon>
        <taxon>Myxobolidae</taxon>
        <taxon>Thelohanellus</taxon>
    </lineage>
</organism>
<protein>
    <submittedName>
        <fullName evidence="8">G protein alpha o subunit</fullName>
    </submittedName>
</protein>
<dbReference type="EMBL" id="JWZT01004360">
    <property type="protein sequence ID" value="KII64258.1"/>
    <property type="molecule type" value="Genomic_DNA"/>
</dbReference>
<dbReference type="PROSITE" id="PS51882">
    <property type="entry name" value="G_ALPHA"/>
    <property type="match status" value="1"/>
</dbReference>
<evidence type="ECO:0000256" key="3">
    <source>
        <dbReference type="ARBA" id="ARBA00022842"/>
    </source>
</evidence>
<keyword evidence="1 7" id="KW-0479">Metal-binding</keyword>
<feature type="binding site" evidence="7">
    <location>
        <position position="126"/>
    </location>
    <ligand>
        <name>Mg(2+)</name>
        <dbReference type="ChEBI" id="CHEBI:18420"/>
    </ligand>
</feature>
<keyword evidence="3 7" id="KW-0460">Magnesium</keyword>
<dbReference type="SUPFAM" id="SSF52540">
    <property type="entry name" value="P-loop containing nucleoside triphosphate hydrolases"/>
    <property type="match status" value="1"/>
</dbReference>
<dbReference type="GO" id="GO:0007188">
    <property type="term" value="P:adenylate cyclase-modulating G protein-coupled receptor signaling pathway"/>
    <property type="evidence" value="ECO:0007669"/>
    <property type="project" value="TreeGrafter"/>
</dbReference>
<evidence type="ECO:0000256" key="4">
    <source>
        <dbReference type="ARBA" id="ARBA00023134"/>
    </source>
</evidence>
<evidence type="ECO:0000256" key="2">
    <source>
        <dbReference type="ARBA" id="ARBA00022741"/>
    </source>
</evidence>
<dbReference type="SMART" id="SM00275">
    <property type="entry name" value="G_alpha"/>
    <property type="match status" value="1"/>
</dbReference>
<dbReference type="CDD" id="cd00066">
    <property type="entry name" value="G-alpha"/>
    <property type="match status" value="1"/>
</dbReference>
<evidence type="ECO:0000256" key="7">
    <source>
        <dbReference type="PIRSR" id="PIRSR601019-2"/>
    </source>
</evidence>
<dbReference type="Proteomes" id="UP000031668">
    <property type="component" value="Unassembled WGS sequence"/>
</dbReference>
<dbReference type="SUPFAM" id="SSF47895">
    <property type="entry name" value="Transducin (alpha subunit), insertion domain"/>
    <property type="match status" value="1"/>
</dbReference>
<dbReference type="GO" id="GO:0005834">
    <property type="term" value="C:heterotrimeric G-protein complex"/>
    <property type="evidence" value="ECO:0007669"/>
    <property type="project" value="TreeGrafter"/>
</dbReference>
<dbReference type="InterPro" id="IPR027417">
    <property type="entry name" value="P-loop_NTPase"/>
</dbReference>
<dbReference type="PRINTS" id="PR00318">
    <property type="entry name" value="GPROTEINA"/>
</dbReference>
<evidence type="ECO:0000256" key="5">
    <source>
        <dbReference type="ARBA" id="ARBA00023224"/>
    </source>
</evidence>
<keyword evidence="4 6" id="KW-0342">GTP-binding</keyword>
<dbReference type="Gene3D" id="1.10.400.10">
    <property type="entry name" value="GI Alpha 1, domain 2-like"/>
    <property type="match status" value="1"/>
</dbReference>
<dbReference type="FunFam" id="3.40.50.300:FF:002307">
    <property type="entry name" value="Guanine nucleotide-binding protein G(k) subunit alpha"/>
    <property type="match status" value="1"/>
</dbReference>
<dbReference type="OMA" id="HGIQECY"/>
<feature type="binding site" evidence="6">
    <location>
        <begin position="120"/>
        <end position="126"/>
    </location>
    <ligand>
        <name>GTP</name>
        <dbReference type="ChEBI" id="CHEBI:37565"/>
    </ligand>
</feature>
<dbReference type="GO" id="GO:0005525">
    <property type="term" value="F:GTP binding"/>
    <property type="evidence" value="ECO:0007669"/>
    <property type="project" value="UniProtKB-KW"/>
</dbReference>
<reference evidence="8 9" key="1">
    <citation type="journal article" date="2014" name="Genome Biol. Evol.">
        <title>The genome of the myxosporean Thelohanellus kitauei shows adaptations to nutrient acquisition within its fish host.</title>
        <authorList>
            <person name="Yang Y."/>
            <person name="Xiong J."/>
            <person name="Zhou Z."/>
            <person name="Huo F."/>
            <person name="Miao W."/>
            <person name="Ran C."/>
            <person name="Liu Y."/>
            <person name="Zhang J."/>
            <person name="Feng J."/>
            <person name="Wang M."/>
            <person name="Wang M."/>
            <person name="Wang L."/>
            <person name="Yao B."/>
        </authorList>
    </citation>
    <scope>NUCLEOTIDE SEQUENCE [LARGE SCALE GENOMIC DNA]</scope>
    <source>
        <strain evidence="8">Wuqing</strain>
    </source>
</reference>
<keyword evidence="5" id="KW-0807">Transducer</keyword>
<dbReference type="Pfam" id="PF00503">
    <property type="entry name" value="G-alpha"/>
    <property type="match status" value="1"/>
</dbReference>
<dbReference type="GO" id="GO:0005737">
    <property type="term" value="C:cytoplasm"/>
    <property type="evidence" value="ECO:0007669"/>
    <property type="project" value="TreeGrafter"/>
</dbReference>
<comment type="caution">
    <text evidence="8">The sequence shown here is derived from an EMBL/GenBank/DDBJ whole genome shotgun (WGS) entry which is preliminary data.</text>
</comment>
<evidence type="ECO:0000313" key="8">
    <source>
        <dbReference type="EMBL" id="KII64258.1"/>
    </source>
</evidence>
<evidence type="ECO:0000256" key="1">
    <source>
        <dbReference type="ARBA" id="ARBA00022723"/>
    </source>
</evidence>
<keyword evidence="9" id="KW-1185">Reference proteome</keyword>
<proteinExistence type="predicted"/>
<evidence type="ECO:0000256" key="6">
    <source>
        <dbReference type="PIRSR" id="PIRSR601019-1"/>
    </source>
</evidence>
<feature type="binding site" evidence="6">
    <location>
        <position position="269"/>
    </location>
    <ligand>
        <name>GTP</name>
        <dbReference type="ChEBI" id="CHEBI:37565"/>
    </ligand>
</feature>
<feature type="binding site" evidence="6">
    <location>
        <begin position="214"/>
        <end position="217"/>
    </location>
    <ligand>
        <name>GTP</name>
        <dbReference type="ChEBI" id="CHEBI:37565"/>
    </ligand>
</feature>